<dbReference type="Pfam" id="PF01549">
    <property type="entry name" value="ShK"/>
    <property type="match status" value="1"/>
</dbReference>
<evidence type="ECO:0000259" key="2">
    <source>
        <dbReference type="PROSITE" id="PS51670"/>
    </source>
</evidence>
<reference evidence="3 4" key="2">
    <citation type="journal article" date="2011" name="PLoS Genet.">
        <title>Caenorhabditis briggsae recombinant inbred line genotypes reveal inter-strain incompatibility and the evolution of recombination.</title>
        <authorList>
            <person name="Ross J.A."/>
            <person name="Koboldt D.C."/>
            <person name="Staisch J.E."/>
            <person name="Chamberlin H.M."/>
            <person name="Gupta B.P."/>
            <person name="Miller R.D."/>
            <person name="Baird S.E."/>
            <person name="Haag E.S."/>
        </authorList>
    </citation>
    <scope>NUCLEOTIDE SEQUENCE [LARGE SCALE GENOMIC DNA]</scope>
    <source>
        <strain evidence="3 4">AF16</strain>
    </source>
</reference>
<dbReference type="EMBL" id="HE600994">
    <property type="protein sequence ID" value="CAP39337.1"/>
    <property type="molecule type" value="Genomic_DNA"/>
</dbReference>
<dbReference type="STRING" id="6238.A8Y368"/>
<organism evidence="3 4">
    <name type="scientific">Caenorhabditis briggsae</name>
    <dbReference type="NCBI Taxonomy" id="6238"/>
    <lineage>
        <taxon>Eukaryota</taxon>
        <taxon>Metazoa</taxon>
        <taxon>Ecdysozoa</taxon>
        <taxon>Nematoda</taxon>
        <taxon>Chromadorea</taxon>
        <taxon>Rhabditida</taxon>
        <taxon>Rhabditina</taxon>
        <taxon>Rhabditomorpha</taxon>
        <taxon>Rhabditoidea</taxon>
        <taxon>Rhabditidae</taxon>
        <taxon>Peloderinae</taxon>
        <taxon>Caenorhabditis</taxon>
    </lineage>
</organism>
<dbReference type="Gene3D" id="1.10.10.1940">
    <property type="match status" value="1"/>
</dbReference>
<protein>
    <submittedName>
        <fullName evidence="3">Protein CBG22844</fullName>
    </submittedName>
</protein>
<dbReference type="Proteomes" id="UP000008549">
    <property type="component" value="Unassembled WGS sequence"/>
</dbReference>
<dbReference type="GO" id="GO:0045087">
    <property type="term" value="P:innate immune response"/>
    <property type="evidence" value="ECO:0000318"/>
    <property type="project" value="GO_Central"/>
</dbReference>
<name>A8Y368_CAEBR</name>
<proteinExistence type="predicted"/>
<reference evidence="3 4" key="1">
    <citation type="journal article" date="2003" name="PLoS Biol.">
        <title>The genome sequence of Caenorhabditis briggsae: a platform for comparative genomics.</title>
        <authorList>
            <person name="Stein L.D."/>
            <person name="Bao Z."/>
            <person name="Blasiar D."/>
            <person name="Blumenthal T."/>
            <person name="Brent M.R."/>
            <person name="Chen N."/>
            <person name="Chinwalla A."/>
            <person name="Clarke L."/>
            <person name="Clee C."/>
            <person name="Coghlan A."/>
            <person name="Coulson A."/>
            <person name="D'Eustachio P."/>
            <person name="Fitch D.H."/>
            <person name="Fulton L.A."/>
            <person name="Fulton R.E."/>
            <person name="Griffiths-Jones S."/>
            <person name="Harris T.W."/>
            <person name="Hillier L.W."/>
            <person name="Kamath R."/>
            <person name="Kuwabara P.E."/>
            <person name="Mardis E.R."/>
            <person name="Marra M.A."/>
            <person name="Miner T.L."/>
            <person name="Minx P."/>
            <person name="Mullikin J.C."/>
            <person name="Plumb R.W."/>
            <person name="Rogers J."/>
            <person name="Schein J.E."/>
            <person name="Sohrmann M."/>
            <person name="Spieth J."/>
            <person name="Stajich J.E."/>
            <person name="Wei C."/>
            <person name="Willey D."/>
            <person name="Wilson R.K."/>
            <person name="Durbin R."/>
            <person name="Waterston R.H."/>
        </authorList>
    </citation>
    <scope>NUCLEOTIDE SEQUENCE [LARGE SCALE GENOMIC DNA]</scope>
    <source>
        <strain evidence="3 4">AF16</strain>
    </source>
</reference>
<dbReference type="PROSITE" id="PS51670">
    <property type="entry name" value="SHKT"/>
    <property type="match status" value="1"/>
</dbReference>
<accession>A8Y368</accession>
<keyword evidence="4" id="KW-1185">Reference proteome</keyword>
<dbReference type="RefSeq" id="XP_002638296.1">
    <property type="nucleotide sequence ID" value="XM_002638250.1"/>
</dbReference>
<evidence type="ECO:0000256" key="1">
    <source>
        <dbReference type="PROSITE-ProRule" id="PRU01005"/>
    </source>
</evidence>
<feature type="domain" description="ShKT" evidence="2">
    <location>
        <begin position="65"/>
        <end position="106"/>
    </location>
</feature>
<evidence type="ECO:0000313" key="4">
    <source>
        <dbReference type="Proteomes" id="UP000008549"/>
    </source>
</evidence>
<dbReference type="HOGENOM" id="CLU_1972465_0_0_1"/>
<dbReference type="KEGG" id="cbr:CBG_22844"/>
<dbReference type="InParanoid" id="A8Y368"/>
<comment type="caution">
    <text evidence="1">Lacks conserved residue(s) required for the propagation of feature annotation.</text>
</comment>
<dbReference type="GeneID" id="8580293"/>
<dbReference type="PANTHER" id="PTHR46707:SF1">
    <property type="entry name" value="COEXPRESSED WITH POLYCYSTINS-RELATED"/>
    <property type="match status" value="1"/>
</dbReference>
<dbReference type="PANTHER" id="PTHR46707">
    <property type="entry name" value="PROTEIN CBG07468"/>
    <property type="match status" value="1"/>
</dbReference>
<dbReference type="InterPro" id="IPR003582">
    <property type="entry name" value="ShKT_dom"/>
</dbReference>
<evidence type="ECO:0000313" key="3">
    <source>
        <dbReference type="EMBL" id="CAP39337.1"/>
    </source>
</evidence>
<dbReference type="AlphaFoldDB" id="A8Y368"/>
<gene>
    <name evidence="3" type="ORF">CBG22844</name>
    <name evidence="3" type="ORF">CBG_22844</name>
</gene>
<dbReference type="SMART" id="SM00254">
    <property type="entry name" value="ShKT"/>
    <property type="match status" value="1"/>
</dbReference>
<dbReference type="CTD" id="8580293"/>
<sequence>MNNFGYQNIYSWWSTKQYKNKKIKINRSVHLCVCLSSHLANLTGQRTCNRCASSTTTTTSLTGTCTSYNADSSTACTAWAANGFCTNTFYTLTQRKAYCARTCRICYAFGGRQDKPVDDHDSQNIAF</sequence>